<dbReference type="Proteomes" id="UP000070422">
    <property type="component" value="Unassembled WGS sequence"/>
</dbReference>
<dbReference type="AlphaFoldDB" id="A0A133XZE6"/>
<evidence type="ECO:0000259" key="1">
    <source>
        <dbReference type="PROSITE" id="PS51736"/>
    </source>
</evidence>
<name>A0A133XZE6_9LACT</name>
<dbReference type="SUPFAM" id="SSF53041">
    <property type="entry name" value="Resolvase-like"/>
    <property type="match status" value="1"/>
</dbReference>
<accession>A0A133XZE6</accession>
<sequence>MRRLKSEDELFVKSIDRLGRNYDEIIEQWNKITKEK</sequence>
<dbReference type="Gene3D" id="3.40.50.1390">
    <property type="entry name" value="Resolvase, N-terminal catalytic domain"/>
    <property type="match status" value="1"/>
</dbReference>
<gene>
    <name evidence="2" type="ORF">HMPREF3187_00935</name>
</gene>
<dbReference type="PROSITE" id="PS51736">
    <property type="entry name" value="RECOMBINASES_3"/>
    <property type="match status" value="1"/>
</dbReference>
<reference evidence="2 3" key="1">
    <citation type="submission" date="2016-01" db="EMBL/GenBank/DDBJ databases">
        <authorList>
            <person name="Oliw E.H."/>
        </authorList>
    </citation>
    <scope>NUCLEOTIDE SEQUENCE [LARGE SCALE GENOMIC DNA]</scope>
    <source>
        <strain evidence="2 3">KA00635</strain>
    </source>
</reference>
<evidence type="ECO:0000313" key="3">
    <source>
        <dbReference type="Proteomes" id="UP000070422"/>
    </source>
</evidence>
<proteinExistence type="predicted"/>
<evidence type="ECO:0000313" key="2">
    <source>
        <dbReference type="EMBL" id="KXB36294.1"/>
    </source>
</evidence>
<protein>
    <recommendedName>
        <fullName evidence="1">Resolvase/invertase-type recombinase catalytic domain-containing protein</fullName>
    </recommendedName>
</protein>
<dbReference type="PATRIC" id="fig|87541.4.peg.924"/>
<feature type="domain" description="Resolvase/invertase-type recombinase catalytic" evidence="1">
    <location>
        <begin position="1"/>
        <end position="36"/>
    </location>
</feature>
<dbReference type="GO" id="GO:0003677">
    <property type="term" value="F:DNA binding"/>
    <property type="evidence" value="ECO:0007669"/>
    <property type="project" value="InterPro"/>
</dbReference>
<organism evidence="2 3">
    <name type="scientific">Aerococcus christensenii</name>
    <dbReference type="NCBI Taxonomy" id="87541"/>
    <lineage>
        <taxon>Bacteria</taxon>
        <taxon>Bacillati</taxon>
        <taxon>Bacillota</taxon>
        <taxon>Bacilli</taxon>
        <taxon>Lactobacillales</taxon>
        <taxon>Aerococcaceae</taxon>
        <taxon>Aerococcus</taxon>
    </lineage>
</organism>
<dbReference type="InterPro" id="IPR006119">
    <property type="entry name" value="Resolv_N"/>
</dbReference>
<dbReference type="GO" id="GO:0000150">
    <property type="term" value="F:DNA strand exchange activity"/>
    <property type="evidence" value="ECO:0007669"/>
    <property type="project" value="InterPro"/>
</dbReference>
<comment type="caution">
    <text evidence="2">The sequence shown here is derived from an EMBL/GenBank/DDBJ whole genome shotgun (WGS) entry which is preliminary data.</text>
</comment>
<dbReference type="EMBL" id="LSCQ01000045">
    <property type="protein sequence ID" value="KXB36294.1"/>
    <property type="molecule type" value="Genomic_DNA"/>
</dbReference>
<dbReference type="InterPro" id="IPR036162">
    <property type="entry name" value="Resolvase-like_N_sf"/>
</dbReference>